<evidence type="ECO:0000256" key="8">
    <source>
        <dbReference type="ARBA" id="ARBA00022968"/>
    </source>
</evidence>
<keyword evidence="11" id="KW-0333">Golgi apparatus</keyword>
<keyword evidence="14" id="KW-0456">Lyase</keyword>
<dbReference type="FunFam" id="3.40.50.720:FF:000065">
    <property type="entry name" value="UDP-glucuronic acid decarboxylase 1"/>
    <property type="match status" value="1"/>
</dbReference>
<sequence length="317" mass="36374">MNILVTGCAGFIAYHLIFTLLEQNHTIYGFDNFISGQKENIERLNILYPNNFVFKEFDLIDFEKLNKFIYDIKIDQIYHLACPASPPIYQIDPLHTLDTCYIGTRNILEIARIKNSKILLASTSEIYGDPTVHPQPENYWGNVNSFGLRSCYDEGKRVSETLSFIYLKKGIDVKIVRIFNTYGPKMSLNDGRVLTNFITQALRGENLTIYGDGSQTRSLCFCTDLIKGLLKLMDSNINMPINLGSQFEIRIIEIAEIVKSIINPDIKLTFKPLPSDDPKQRRPDITNAKKYLDWEPQVGIQEGISLMIKEFKERVKL</sequence>
<evidence type="ECO:0000256" key="1">
    <source>
        <dbReference type="ARBA" id="ARBA00001911"/>
    </source>
</evidence>
<evidence type="ECO:0000256" key="9">
    <source>
        <dbReference type="ARBA" id="ARBA00022989"/>
    </source>
</evidence>
<evidence type="ECO:0000256" key="14">
    <source>
        <dbReference type="ARBA" id="ARBA00023239"/>
    </source>
</evidence>
<dbReference type="GO" id="GO:0070403">
    <property type="term" value="F:NAD+ binding"/>
    <property type="evidence" value="ECO:0007669"/>
    <property type="project" value="InterPro"/>
</dbReference>
<keyword evidence="7" id="KW-0210">Decarboxylase</keyword>
<comment type="cofactor">
    <cofactor evidence="1">
        <name>NAD(+)</name>
        <dbReference type="ChEBI" id="CHEBI:57540"/>
    </cofactor>
</comment>
<evidence type="ECO:0000256" key="5">
    <source>
        <dbReference type="ARBA" id="ARBA00012290"/>
    </source>
</evidence>
<dbReference type="PANTHER" id="PTHR43078:SF6">
    <property type="entry name" value="UDP-GLUCURONIC ACID DECARBOXYLASE 1"/>
    <property type="match status" value="1"/>
</dbReference>
<evidence type="ECO:0000256" key="10">
    <source>
        <dbReference type="ARBA" id="ARBA00023027"/>
    </source>
</evidence>
<dbReference type="GO" id="GO:0033320">
    <property type="term" value="P:UDP-D-xylose biosynthetic process"/>
    <property type="evidence" value="ECO:0007669"/>
    <property type="project" value="UniProtKB-UniPathway"/>
</dbReference>
<dbReference type="Gene3D" id="3.40.50.720">
    <property type="entry name" value="NAD(P)-binding Rossmann-like Domain"/>
    <property type="match status" value="1"/>
</dbReference>
<dbReference type="GO" id="GO:0048040">
    <property type="term" value="F:UDP-glucuronate decarboxylase activity"/>
    <property type="evidence" value="ECO:0007669"/>
    <property type="project" value="UniProtKB-EC"/>
</dbReference>
<proteinExistence type="inferred from homology"/>
<comment type="pathway">
    <text evidence="3">Nucleotide-sugar biosynthesis; UDP-alpha-D-xylose biosynthesis; UDP-alpha-D-xylose from UDP-alpha-D-glucuronate: step 1/1.</text>
</comment>
<evidence type="ECO:0000256" key="12">
    <source>
        <dbReference type="ARBA" id="ARBA00023136"/>
    </source>
</evidence>
<keyword evidence="6" id="KW-0812">Transmembrane</keyword>
<evidence type="ECO:0000256" key="7">
    <source>
        <dbReference type="ARBA" id="ARBA00022793"/>
    </source>
</evidence>
<evidence type="ECO:0000256" key="4">
    <source>
        <dbReference type="ARBA" id="ARBA00007505"/>
    </source>
</evidence>
<dbReference type="AlphaFoldDB" id="A0A4V0P2Q5"/>
<keyword evidence="13" id="KW-0325">Glycoprotein</keyword>
<dbReference type="Pfam" id="PF16363">
    <property type="entry name" value="GDP_Man_Dehyd"/>
    <property type="match status" value="1"/>
</dbReference>
<evidence type="ECO:0000256" key="6">
    <source>
        <dbReference type="ARBA" id="ARBA00022692"/>
    </source>
</evidence>
<dbReference type="RefSeq" id="WP_130611072.1">
    <property type="nucleotide sequence ID" value="NZ_AP019368.1"/>
</dbReference>
<dbReference type="UniPathway" id="UPA00796">
    <property type="reaction ID" value="UER00771"/>
</dbReference>
<protein>
    <recommendedName>
        <fullName evidence="5">UDP-glucuronate decarboxylase</fullName>
        <ecNumber evidence="5">4.1.1.35</ecNumber>
    </recommendedName>
</protein>
<dbReference type="GO" id="GO:0042732">
    <property type="term" value="P:D-xylose metabolic process"/>
    <property type="evidence" value="ECO:0007669"/>
    <property type="project" value="InterPro"/>
</dbReference>
<feature type="domain" description="NAD(P)-binding" evidence="15">
    <location>
        <begin position="4"/>
        <end position="307"/>
    </location>
</feature>
<dbReference type="GO" id="GO:0005737">
    <property type="term" value="C:cytoplasm"/>
    <property type="evidence" value="ECO:0007669"/>
    <property type="project" value="TreeGrafter"/>
</dbReference>
<dbReference type="EC" id="4.1.1.35" evidence="5"/>
<reference evidence="16 17" key="1">
    <citation type="submission" date="2018-12" db="EMBL/GenBank/DDBJ databases">
        <title>Rubrispira sanarue gen. nov., sp., nov., a member of the order Silvanigrellales, isolated from a brackish lake in Hamamatsu Japan.</title>
        <authorList>
            <person name="Maejima Y."/>
            <person name="Iino T."/>
            <person name="Muraguchi Y."/>
            <person name="Fukuda K."/>
            <person name="Nojiri H."/>
            <person name="Ohkuma M."/>
            <person name="Moriuchi R."/>
            <person name="Dohra H."/>
            <person name="Kimbara K."/>
            <person name="Shintani M."/>
        </authorList>
    </citation>
    <scope>NUCLEOTIDE SEQUENCE [LARGE SCALE GENOMIC DNA]</scope>
    <source>
        <strain evidence="16 17">RF1110005</strain>
    </source>
</reference>
<evidence type="ECO:0000256" key="2">
    <source>
        <dbReference type="ARBA" id="ARBA00004447"/>
    </source>
</evidence>
<evidence type="ECO:0000259" key="15">
    <source>
        <dbReference type="Pfam" id="PF16363"/>
    </source>
</evidence>
<evidence type="ECO:0000256" key="3">
    <source>
        <dbReference type="ARBA" id="ARBA00005100"/>
    </source>
</evidence>
<dbReference type="Proteomes" id="UP000291236">
    <property type="component" value="Chromosome"/>
</dbReference>
<keyword evidence="12" id="KW-0472">Membrane</keyword>
<dbReference type="OrthoDB" id="5296314at2"/>
<dbReference type="KEGG" id="sbf:JCM31447_25040"/>
<keyword evidence="17" id="KW-1185">Reference proteome</keyword>
<evidence type="ECO:0000313" key="17">
    <source>
        <dbReference type="Proteomes" id="UP000291236"/>
    </source>
</evidence>
<gene>
    <name evidence="16" type="ORF">JCM31447_25040</name>
</gene>
<dbReference type="InterPro" id="IPR016040">
    <property type="entry name" value="NAD(P)-bd_dom"/>
</dbReference>
<evidence type="ECO:0000256" key="13">
    <source>
        <dbReference type="ARBA" id="ARBA00023180"/>
    </source>
</evidence>
<accession>A0A4V0P2Q5</accession>
<evidence type="ECO:0000313" key="16">
    <source>
        <dbReference type="EMBL" id="BBH54047.1"/>
    </source>
</evidence>
<keyword evidence="8" id="KW-0735">Signal-anchor</keyword>
<comment type="subcellular location">
    <subcellularLocation>
        <location evidence="2">Golgi apparatus</location>
        <location evidence="2">Golgi stack membrane</location>
        <topology evidence="2">Single-pass type II membrane protein</topology>
    </subcellularLocation>
</comment>
<keyword evidence="10" id="KW-0520">NAD</keyword>
<dbReference type="SUPFAM" id="SSF51735">
    <property type="entry name" value="NAD(P)-binding Rossmann-fold domains"/>
    <property type="match status" value="1"/>
</dbReference>
<name>A0A4V0P2Q5_FLUSA</name>
<comment type="similarity">
    <text evidence="4">Belongs to the NAD(P)-dependent epimerase/dehydratase family. UDP-glucuronic acid decarboxylase subfamily.</text>
</comment>
<dbReference type="InterPro" id="IPR036291">
    <property type="entry name" value="NAD(P)-bd_dom_sf"/>
</dbReference>
<keyword evidence="9" id="KW-1133">Transmembrane helix</keyword>
<organism evidence="16 17">
    <name type="scientific">Fluviispira sanaruensis</name>
    <dbReference type="NCBI Taxonomy" id="2493639"/>
    <lineage>
        <taxon>Bacteria</taxon>
        <taxon>Pseudomonadati</taxon>
        <taxon>Bdellovibrionota</taxon>
        <taxon>Oligoflexia</taxon>
        <taxon>Silvanigrellales</taxon>
        <taxon>Silvanigrellaceae</taxon>
        <taxon>Fluviispira</taxon>
    </lineage>
</organism>
<evidence type="ECO:0000256" key="11">
    <source>
        <dbReference type="ARBA" id="ARBA00023034"/>
    </source>
</evidence>
<dbReference type="InterPro" id="IPR044516">
    <property type="entry name" value="UXS-like"/>
</dbReference>
<dbReference type="EMBL" id="AP019368">
    <property type="protein sequence ID" value="BBH54047.1"/>
    <property type="molecule type" value="Genomic_DNA"/>
</dbReference>
<dbReference type="PANTHER" id="PTHR43078">
    <property type="entry name" value="UDP-GLUCURONIC ACID DECARBOXYLASE-RELATED"/>
    <property type="match status" value="1"/>
</dbReference>